<dbReference type="InterPro" id="IPR005097">
    <property type="entry name" value="Sacchrp_dh_NADP-bd"/>
</dbReference>
<dbReference type="Pfam" id="PF03435">
    <property type="entry name" value="Sacchrp_dh_NADP"/>
    <property type="match status" value="1"/>
</dbReference>
<protein>
    <recommendedName>
        <fullName evidence="1">Saccharopine dehydrogenase NADP binding domain-containing protein</fullName>
    </recommendedName>
</protein>
<dbReference type="Gene3D" id="3.40.50.720">
    <property type="entry name" value="NAD(P)-binding Rossmann-like Domain"/>
    <property type="match status" value="1"/>
</dbReference>
<reference evidence="2" key="1">
    <citation type="journal article" date="2014" name="Front. Microbiol.">
        <title>High frequency of phylogenetically diverse reductive dehalogenase-homologous genes in deep subseafloor sedimentary metagenomes.</title>
        <authorList>
            <person name="Kawai M."/>
            <person name="Futagami T."/>
            <person name="Toyoda A."/>
            <person name="Takaki Y."/>
            <person name="Nishi S."/>
            <person name="Hori S."/>
            <person name="Arai W."/>
            <person name="Tsubouchi T."/>
            <person name="Morono Y."/>
            <person name="Uchiyama I."/>
            <person name="Ito T."/>
            <person name="Fujiyama A."/>
            <person name="Inagaki F."/>
            <person name="Takami H."/>
        </authorList>
    </citation>
    <scope>NUCLEOTIDE SEQUENCE</scope>
    <source>
        <strain evidence="2">Expedition CK06-06</strain>
    </source>
</reference>
<comment type="caution">
    <text evidence="2">The sequence shown here is derived from an EMBL/GenBank/DDBJ whole genome shotgun (WGS) entry which is preliminary data.</text>
</comment>
<name>X1DSN6_9ZZZZ</name>
<organism evidence="2">
    <name type="scientific">marine sediment metagenome</name>
    <dbReference type="NCBI Taxonomy" id="412755"/>
    <lineage>
        <taxon>unclassified sequences</taxon>
        <taxon>metagenomes</taxon>
        <taxon>ecological metagenomes</taxon>
    </lineage>
</organism>
<dbReference type="EMBL" id="BART01030852">
    <property type="protein sequence ID" value="GAH07959.1"/>
    <property type="molecule type" value="Genomic_DNA"/>
</dbReference>
<sequence>MDRKIVLLGYGMQGKACAYDLIKYGEFDELSIVDCYEKFLDDIKSLEDPRVKGCHIDGTDLAKIRDLLKPTELVIEFFPPQLTLTMVELAIDCNCHVITSSYINNPAYAAQLGFAER</sequence>
<evidence type="ECO:0000259" key="1">
    <source>
        <dbReference type="Pfam" id="PF03435"/>
    </source>
</evidence>
<dbReference type="InterPro" id="IPR036291">
    <property type="entry name" value="NAD(P)-bd_dom_sf"/>
</dbReference>
<accession>X1DSN6</accession>
<proteinExistence type="predicted"/>
<gene>
    <name evidence="2" type="ORF">S01H4_53738</name>
</gene>
<feature type="domain" description="Saccharopine dehydrogenase NADP binding" evidence="1">
    <location>
        <begin position="5"/>
        <end position="104"/>
    </location>
</feature>
<feature type="non-terminal residue" evidence="2">
    <location>
        <position position="117"/>
    </location>
</feature>
<dbReference type="SUPFAM" id="SSF51735">
    <property type="entry name" value="NAD(P)-binding Rossmann-fold domains"/>
    <property type="match status" value="1"/>
</dbReference>
<dbReference type="AlphaFoldDB" id="X1DSN6"/>
<evidence type="ECO:0000313" key="2">
    <source>
        <dbReference type="EMBL" id="GAH07959.1"/>
    </source>
</evidence>